<evidence type="ECO:0000313" key="2">
    <source>
        <dbReference type="Proteomes" id="UP000238322"/>
    </source>
</evidence>
<dbReference type="InterPro" id="IPR032675">
    <property type="entry name" value="LRR_dom_sf"/>
</dbReference>
<dbReference type="Gene3D" id="3.80.10.10">
    <property type="entry name" value="Ribonuclease Inhibitor"/>
    <property type="match status" value="1"/>
</dbReference>
<dbReference type="Proteomes" id="UP000238322">
    <property type="component" value="Unassembled WGS sequence"/>
</dbReference>
<gene>
    <name evidence="1" type="ORF">C5Y83_06900</name>
</gene>
<protein>
    <recommendedName>
        <fullName evidence="3">Leucine Rich repeats (2 copies)</fullName>
    </recommendedName>
</protein>
<accession>A0A2S8FZP8</accession>
<dbReference type="RefSeq" id="WP_105328917.1">
    <property type="nucleotide sequence ID" value="NZ_PUHY01000005.1"/>
</dbReference>
<organism evidence="1 2">
    <name type="scientific">Blastopirellula marina</name>
    <dbReference type="NCBI Taxonomy" id="124"/>
    <lineage>
        <taxon>Bacteria</taxon>
        <taxon>Pseudomonadati</taxon>
        <taxon>Planctomycetota</taxon>
        <taxon>Planctomycetia</taxon>
        <taxon>Pirellulales</taxon>
        <taxon>Pirellulaceae</taxon>
        <taxon>Blastopirellula</taxon>
    </lineage>
</organism>
<dbReference type="AlphaFoldDB" id="A0A2S8FZP8"/>
<reference evidence="1 2" key="1">
    <citation type="submission" date="2018-02" db="EMBL/GenBank/DDBJ databases">
        <title>Comparative genomes isolates from brazilian mangrove.</title>
        <authorList>
            <person name="Araujo J.E."/>
            <person name="Taketani R.G."/>
            <person name="Silva M.C.P."/>
            <person name="Loureco M.V."/>
            <person name="Andreote F.D."/>
        </authorList>
    </citation>
    <scope>NUCLEOTIDE SEQUENCE [LARGE SCALE GENOMIC DNA]</scope>
    <source>
        <strain evidence="1 2">Hex-1 MGV</strain>
    </source>
</reference>
<evidence type="ECO:0008006" key="3">
    <source>
        <dbReference type="Google" id="ProtNLM"/>
    </source>
</evidence>
<dbReference type="EMBL" id="PUHY01000005">
    <property type="protein sequence ID" value="PQO37668.1"/>
    <property type="molecule type" value="Genomic_DNA"/>
</dbReference>
<name>A0A2S8FZP8_9BACT</name>
<sequence>MKVTRKFSLRLLFGLCALVATIVGYWDAQAKRQMRVTQAVVQLEGRITYEESGWPVPRFLIDALGPDYFCHIKSITLYPTEDSPADQQVKVLEKLPHLRRLAIWPGAKGRTTALPDAPGGLSDKGLAYLLKHFPQLEHLSLLSTQFTAEGAQRLDDQRSIASLQYDNHSDFGKRYGGR</sequence>
<proteinExistence type="predicted"/>
<comment type="caution">
    <text evidence="1">The sequence shown here is derived from an EMBL/GenBank/DDBJ whole genome shotgun (WGS) entry which is preliminary data.</text>
</comment>
<evidence type="ECO:0000313" key="1">
    <source>
        <dbReference type="EMBL" id="PQO37668.1"/>
    </source>
</evidence>